<dbReference type="Proteomes" id="UP000177785">
    <property type="component" value="Unassembled WGS sequence"/>
</dbReference>
<dbReference type="Pfam" id="PF13181">
    <property type="entry name" value="TPR_8"/>
    <property type="match status" value="1"/>
</dbReference>
<gene>
    <name evidence="4" type="ORF">A2756_04685</name>
</gene>
<comment type="caution">
    <text evidence="4">The sequence shown here is derived from an EMBL/GenBank/DDBJ whole genome shotgun (WGS) entry which is preliminary data.</text>
</comment>
<feature type="repeat" description="TPR" evidence="3">
    <location>
        <begin position="82"/>
        <end position="115"/>
    </location>
</feature>
<evidence type="ECO:0000256" key="1">
    <source>
        <dbReference type="ARBA" id="ARBA00022737"/>
    </source>
</evidence>
<dbReference type="PANTHER" id="PTHR45641:SF19">
    <property type="entry name" value="NEPHROCYSTIN-3"/>
    <property type="match status" value="1"/>
</dbReference>
<proteinExistence type="predicted"/>
<dbReference type="PANTHER" id="PTHR45641">
    <property type="entry name" value="TETRATRICOPEPTIDE REPEAT PROTEIN (AFU_ORTHOLOGUE AFUA_6G03870)"/>
    <property type="match status" value="1"/>
</dbReference>
<dbReference type="Pfam" id="PF13374">
    <property type="entry name" value="TPR_10"/>
    <property type="match status" value="1"/>
</dbReference>
<dbReference type="STRING" id="1802115.A2756_04685"/>
<dbReference type="AlphaFoldDB" id="A0A1G2G360"/>
<evidence type="ECO:0000313" key="5">
    <source>
        <dbReference type="Proteomes" id="UP000177785"/>
    </source>
</evidence>
<dbReference type="SUPFAM" id="SSF48452">
    <property type="entry name" value="TPR-like"/>
    <property type="match status" value="1"/>
</dbReference>
<dbReference type="EMBL" id="MHNL01000015">
    <property type="protein sequence ID" value="OGZ44724.1"/>
    <property type="molecule type" value="Genomic_DNA"/>
</dbReference>
<dbReference type="Gene3D" id="1.25.40.10">
    <property type="entry name" value="Tetratricopeptide repeat domain"/>
    <property type="match status" value="1"/>
</dbReference>
<sequence>MKSNFLHKLWMYFRHQQYERIIKSAEPFLRKYSKPDADFFKILALAYDQSALLIKNKKQRAKRQEKARANFRVMLQYPSSSVGGYHGLGLVALHQGHLNKALRFYTKAYQIDSQNSFTFISLGNVYKAMGKYEEAMKWYRKYLTHPEISLTAFINIALMYDQRGKRAFARRYAKKALKIMGKKKQDKGSEALKERLKKLALGY</sequence>
<evidence type="ECO:0000256" key="2">
    <source>
        <dbReference type="ARBA" id="ARBA00022803"/>
    </source>
</evidence>
<name>A0A1G2G360_9BACT</name>
<accession>A0A1G2G360</accession>
<keyword evidence="1" id="KW-0677">Repeat</keyword>
<dbReference type="InterPro" id="IPR019734">
    <property type="entry name" value="TPR_rpt"/>
</dbReference>
<dbReference type="InterPro" id="IPR011990">
    <property type="entry name" value="TPR-like_helical_dom_sf"/>
</dbReference>
<dbReference type="InterPro" id="IPR013105">
    <property type="entry name" value="TPR_2"/>
</dbReference>
<evidence type="ECO:0000313" key="4">
    <source>
        <dbReference type="EMBL" id="OGZ44724.1"/>
    </source>
</evidence>
<dbReference type="Pfam" id="PF07719">
    <property type="entry name" value="TPR_2"/>
    <property type="match status" value="1"/>
</dbReference>
<reference evidence="4 5" key="1">
    <citation type="journal article" date="2016" name="Nat. Commun.">
        <title>Thousands of microbial genomes shed light on interconnected biogeochemical processes in an aquifer system.</title>
        <authorList>
            <person name="Anantharaman K."/>
            <person name="Brown C.T."/>
            <person name="Hug L.A."/>
            <person name="Sharon I."/>
            <person name="Castelle C.J."/>
            <person name="Probst A.J."/>
            <person name="Thomas B.C."/>
            <person name="Singh A."/>
            <person name="Wilkins M.J."/>
            <person name="Karaoz U."/>
            <person name="Brodie E.L."/>
            <person name="Williams K.H."/>
            <person name="Hubbard S.S."/>
            <person name="Banfield J.F."/>
        </authorList>
    </citation>
    <scope>NUCLEOTIDE SEQUENCE [LARGE SCALE GENOMIC DNA]</scope>
</reference>
<keyword evidence="2 3" id="KW-0802">TPR repeat</keyword>
<organism evidence="4 5">
    <name type="scientific">Candidatus Ryanbacteria bacterium RIFCSPHIGHO2_01_FULL_48_27</name>
    <dbReference type="NCBI Taxonomy" id="1802115"/>
    <lineage>
        <taxon>Bacteria</taxon>
        <taxon>Candidatus Ryaniibacteriota</taxon>
    </lineage>
</organism>
<evidence type="ECO:0000256" key="3">
    <source>
        <dbReference type="PROSITE-ProRule" id="PRU00339"/>
    </source>
</evidence>
<feature type="repeat" description="TPR" evidence="3">
    <location>
        <begin position="116"/>
        <end position="149"/>
    </location>
</feature>
<dbReference type="PROSITE" id="PS50005">
    <property type="entry name" value="TPR"/>
    <property type="match status" value="2"/>
</dbReference>
<protein>
    <submittedName>
        <fullName evidence="4">Uncharacterized protein</fullName>
    </submittedName>
</protein>
<dbReference type="SMART" id="SM00028">
    <property type="entry name" value="TPR"/>
    <property type="match status" value="3"/>
</dbReference>